<evidence type="ECO:0000313" key="4">
    <source>
        <dbReference type="EMBL" id="GEO32019.1"/>
    </source>
</evidence>
<name>A0A512D6B9_9MICO</name>
<dbReference type="Pfam" id="PF00248">
    <property type="entry name" value="Aldo_ket_red"/>
    <property type="match status" value="1"/>
</dbReference>
<organism evidence="4 5">
    <name type="scientific">Terrabacter aerolatus</name>
    <dbReference type="NCBI Taxonomy" id="422442"/>
    <lineage>
        <taxon>Bacteria</taxon>
        <taxon>Bacillati</taxon>
        <taxon>Actinomycetota</taxon>
        <taxon>Actinomycetes</taxon>
        <taxon>Micrococcales</taxon>
        <taxon>Intrasporangiaceae</taxon>
        <taxon>Terrabacter</taxon>
    </lineage>
</organism>
<keyword evidence="1" id="KW-0560">Oxidoreductase</keyword>
<dbReference type="InterPro" id="IPR050523">
    <property type="entry name" value="AKR_Detox_Biosynth"/>
</dbReference>
<reference evidence="4 5" key="1">
    <citation type="submission" date="2019-07" db="EMBL/GenBank/DDBJ databases">
        <title>Whole genome shotgun sequence of Terrabacter aerolatus NBRC 106305.</title>
        <authorList>
            <person name="Hosoyama A."/>
            <person name="Uohara A."/>
            <person name="Ohji S."/>
            <person name="Ichikawa N."/>
        </authorList>
    </citation>
    <scope>NUCLEOTIDE SEQUENCE [LARGE SCALE GENOMIC DNA]</scope>
    <source>
        <strain evidence="4 5">NBRC 106305</strain>
    </source>
</reference>
<dbReference type="PROSITE" id="PS00062">
    <property type="entry name" value="ALDOKETO_REDUCTASE_2"/>
    <property type="match status" value="1"/>
</dbReference>
<dbReference type="RefSeq" id="WP_186815298.1">
    <property type="nucleotide sequence ID" value="NZ_BAAARO010000009.1"/>
</dbReference>
<dbReference type="PRINTS" id="PR00069">
    <property type="entry name" value="ALDKETRDTASE"/>
</dbReference>
<dbReference type="InterPro" id="IPR018170">
    <property type="entry name" value="Aldo/ket_reductase_CS"/>
</dbReference>
<evidence type="ECO:0000256" key="2">
    <source>
        <dbReference type="SAM" id="MobiDB-lite"/>
    </source>
</evidence>
<dbReference type="GO" id="GO:0016491">
    <property type="term" value="F:oxidoreductase activity"/>
    <property type="evidence" value="ECO:0007669"/>
    <property type="project" value="UniProtKB-KW"/>
</dbReference>
<proteinExistence type="predicted"/>
<dbReference type="Gene3D" id="3.20.20.100">
    <property type="entry name" value="NADP-dependent oxidoreductase domain"/>
    <property type="match status" value="1"/>
</dbReference>
<evidence type="ECO:0000256" key="1">
    <source>
        <dbReference type="ARBA" id="ARBA00023002"/>
    </source>
</evidence>
<dbReference type="PANTHER" id="PTHR43364:SF4">
    <property type="entry name" value="NAD(P)-LINKED OXIDOREDUCTASE SUPERFAMILY PROTEIN"/>
    <property type="match status" value="1"/>
</dbReference>
<accession>A0A512D6B9</accession>
<dbReference type="Proteomes" id="UP000321534">
    <property type="component" value="Unassembled WGS sequence"/>
</dbReference>
<sequence length="341" mass="35766">MTSPTTQSSTTLPTRDLPTLDLPGLARPLSRLVLGTMTFGDTVDVDTARTMVDTAIEAGITSIDTANGYAAGRSEEMLAEILVGRRDAVTIATKAGIYPGDAGSSPLLSAAGLRSSLEASLRRLRTDHVDVYYLHQPDRSVPIAETVAALDDLVTAGKVRAIGISNYSAWQIGDVFAACDALGTARPVLAQQLYNLVARRIEAEYAEFATTKGLATIVYNPLGGGLLTGRHSFAESPGEGRFGSSALASMYKDRYWNVETFAVIEALGAIASEAGITLPELSLRWLLSKPVVSSVLLGGSKPHQLEANITAAQAGPLPDDVVAACDEAGLAIAGSMPGYNR</sequence>
<dbReference type="AlphaFoldDB" id="A0A512D6B9"/>
<evidence type="ECO:0000313" key="5">
    <source>
        <dbReference type="Proteomes" id="UP000321534"/>
    </source>
</evidence>
<dbReference type="InterPro" id="IPR036812">
    <property type="entry name" value="NAD(P)_OxRdtase_dom_sf"/>
</dbReference>
<feature type="domain" description="NADP-dependent oxidoreductase" evidence="3">
    <location>
        <begin position="31"/>
        <end position="328"/>
    </location>
</feature>
<dbReference type="PANTHER" id="PTHR43364">
    <property type="entry name" value="NADH-SPECIFIC METHYLGLYOXAL REDUCTASE-RELATED"/>
    <property type="match status" value="1"/>
</dbReference>
<gene>
    <name evidence="4" type="ORF">TAE01_38290</name>
</gene>
<dbReference type="SUPFAM" id="SSF51430">
    <property type="entry name" value="NAD(P)-linked oxidoreductase"/>
    <property type="match status" value="1"/>
</dbReference>
<evidence type="ECO:0000259" key="3">
    <source>
        <dbReference type="Pfam" id="PF00248"/>
    </source>
</evidence>
<protein>
    <submittedName>
        <fullName evidence="4">Aldo/keto reductase</fullName>
    </submittedName>
</protein>
<dbReference type="InterPro" id="IPR023210">
    <property type="entry name" value="NADP_OxRdtase_dom"/>
</dbReference>
<comment type="caution">
    <text evidence="4">The sequence shown here is derived from an EMBL/GenBank/DDBJ whole genome shotgun (WGS) entry which is preliminary data.</text>
</comment>
<keyword evidence="5" id="KW-1185">Reference proteome</keyword>
<dbReference type="GO" id="GO:0005829">
    <property type="term" value="C:cytosol"/>
    <property type="evidence" value="ECO:0007669"/>
    <property type="project" value="TreeGrafter"/>
</dbReference>
<dbReference type="InterPro" id="IPR020471">
    <property type="entry name" value="AKR"/>
</dbReference>
<feature type="region of interest" description="Disordered" evidence="2">
    <location>
        <begin position="1"/>
        <end position="20"/>
    </location>
</feature>
<dbReference type="EMBL" id="BJYX01000033">
    <property type="protein sequence ID" value="GEO32019.1"/>
    <property type="molecule type" value="Genomic_DNA"/>
</dbReference>